<organism evidence="2 3">
    <name type="scientific">Astrephomene gubernaculifera</name>
    <dbReference type="NCBI Taxonomy" id="47775"/>
    <lineage>
        <taxon>Eukaryota</taxon>
        <taxon>Viridiplantae</taxon>
        <taxon>Chlorophyta</taxon>
        <taxon>core chlorophytes</taxon>
        <taxon>Chlorophyceae</taxon>
        <taxon>CS clade</taxon>
        <taxon>Chlamydomonadales</taxon>
        <taxon>Astrephomenaceae</taxon>
        <taxon>Astrephomene</taxon>
    </lineage>
</organism>
<proteinExistence type="predicted"/>
<dbReference type="Proteomes" id="UP001054857">
    <property type="component" value="Unassembled WGS sequence"/>
</dbReference>
<accession>A0AAD3HNN5</accession>
<evidence type="ECO:0000313" key="3">
    <source>
        <dbReference type="Proteomes" id="UP001054857"/>
    </source>
</evidence>
<feature type="compositionally biased region" description="Acidic residues" evidence="1">
    <location>
        <begin position="228"/>
        <end position="238"/>
    </location>
</feature>
<evidence type="ECO:0000256" key="1">
    <source>
        <dbReference type="SAM" id="MobiDB-lite"/>
    </source>
</evidence>
<feature type="compositionally biased region" description="Low complexity" evidence="1">
    <location>
        <begin position="244"/>
        <end position="254"/>
    </location>
</feature>
<evidence type="ECO:0000313" key="2">
    <source>
        <dbReference type="EMBL" id="GFR47343.1"/>
    </source>
</evidence>
<feature type="non-terminal residue" evidence="2">
    <location>
        <position position="1"/>
    </location>
</feature>
<feature type="region of interest" description="Disordered" evidence="1">
    <location>
        <begin position="223"/>
        <end position="265"/>
    </location>
</feature>
<dbReference type="PANTHER" id="PTHR34418:SF3">
    <property type="entry name" value="NUCLEAR PORE COMPLEX PROTEIN NUP214"/>
    <property type="match status" value="1"/>
</dbReference>
<comment type="caution">
    <text evidence="2">The sequence shown here is derived from an EMBL/GenBank/DDBJ whole genome shotgun (WGS) entry which is preliminary data.</text>
</comment>
<gene>
    <name evidence="2" type="ORF">Agub_g8876</name>
</gene>
<dbReference type="AlphaFoldDB" id="A0AAD3HNN5"/>
<sequence>RWLVPGWLLLGGTPLEEDGEGTDEVSCLLALSGWAPGAAEPPQGAVLYTDAPGFVEEECTARLSGPYLHALAVPQWGALVRCHRKAADDHVRLLRLPTGDFGSGTGPQAVAITEDKLGIRLPNGPDEGSNFVLGLGFDTSLPLEPLPHPLNPEQPPLTPPPVVLVVTSDGALRVYGFGHLDLAAQLRPGADAVRQAELPEWAAAAAGGGGDGKPLVDETDKAAKAALPDDEDIEDSAESEMRRAAAAAGVASDSESGEEVTSPGITFGAQSLGAAAATQSAAGPSGPTFPGTGGMFGSSGAAFKPASAAPAFGAAPPATSAASAPFGLSGPAPAAPSTSASSSGFGFGFGVAPAAPAATSSAPAAPAGGLFAAASTAAAGGGGLFGSTSGSSGSLFAAPASAPAIIPFGASSLGSSAASAAPATAPAT</sequence>
<dbReference type="GO" id="GO:0006405">
    <property type="term" value="P:RNA export from nucleus"/>
    <property type="evidence" value="ECO:0007669"/>
    <property type="project" value="InterPro"/>
</dbReference>
<keyword evidence="3" id="KW-1185">Reference proteome</keyword>
<dbReference type="GO" id="GO:0017056">
    <property type="term" value="F:structural constituent of nuclear pore"/>
    <property type="evidence" value="ECO:0007669"/>
    <property type="project" value="InterPro"/>
</dbReference>
<name>A0AAD3HNN5_9CHLO</name>
<dbReference type="PANTHER" id="PTHR34418">
    <property type="entry name" value="NUCLEAR PORE COMPLEX PROTEIN NUP214 ISOFORM X1"/>
    <property type="match status" value="1"/>
</dbReference>
<reference evidence="2 3" key="1">
    <citation type="journal article" date="2021" name="Sci. Rep.">
        <title>Genome sequencing of the multicellular alga Astrephomene provides insights into convergent evolution of germ-soma differentiation.</title>
        <authorList>
            <person name="Yamashita S."/>
            <person name="Yamamoto K."/>
            <person name="Matsuzaki R."/>
            <person name="Suzuki S."/>
            <person name="Yamaguchi H."/>
            <person name="Hirooka S."/>
            <person name="Minakuchi Y."/>
            <person name="Miyagishima S."/>
            <person name="Kawachi M."/>
            <person name="Toyoda A."/>
            <person name="Nozaki H."/>
        </authorList>
    </citation>
    <scope>NUCLEOTIDE SEQUENCE [LARGE SCALE GENOMIC DNA]</scope>
    <source>
        <strain evidence="2 3">NIES-4017</strain>
    </source>
</reference>
<dbReference type="InterPro" id="IPR044694">
    <property type="entry name" value="NUP214"/>
</dbReference>
<dbReference type="EMBL" id="BMAR01000017">
    <property type="protein sequence ID" value="GFR47343.1"/>
    <property type="molecule type" value="Genomic_DNA"/>
</dbReference>
<feature type="non-terminal residue" evidence="2">
    <location>
        <position position="428"/>
    </location>
</feature>
<protein>
    <submittedName>
        <fullName evidence="2">Uncharacterized protein</fullName>
    </submittedName>
</protein>